<feature type="domain" description="Integrase catalytic" evidence="1">
    <location>
        <begin position="1"/>
        <end position="153"/>
    </location>
</feature>
<organism evidence="2 3">
    <name type="scientific">Araneus ventricosus</name>
    <name type="common">Orbweaver spider</name>
    <name type="synonym">Epeira ventricosa</name>
    <dbReference type="NCBI Taxonomy" id="182803"/>
    <lineage>
        <taxon>Eukaryota</taxon>
        <taxon>Metazoa</taxon>
        <taxon>Ecdysozoa</taxon>
        <taxon>Arthropoda</taxon>
        <taxon>Chelicerata</taxon>
        <taxon>Arachnida</taxon>
        <taxon>Araneae</taxon>
        <taxon>Araneomorphae</taxon>
        <taxon>Entelegynae</taxon>
        <taxon>Araneoidea</taxon>
        <taxon>Araneidae</taxon>
        <taxon>Araneus</taxon>
    </lineage>
</organism>
<dbReference type="PROSITE" id="PS50994">
    <property type="entry name" value="INTEGRASE"/>
    <property type="match status" value="1"/>
</dbReference>
<dbReference type="OrthoDB" id="1295620at2759"/>
<dbReference type="PANTHER" id="PTHR38681">
    <property type="entry name" value="RETROVIRUS-RELATED POL POLYPROTEIN FROM TRANSPOSON 412-LIKE PROTEIN-RELATED"/>
    <property type="match status" value="1"/>
</dbReference>
<dbReference type="Gene3D" id="3.30.420.10">
    <property type="entry name" value="Ribonuclease H-like superfamily/Ribonuclease H"/>
    <property type="match status" value="1"/>
</dbReference>
<evidence type="ECO:0000259" key="1">
    <source>
        <dbReference type="PROSITE" id="PS50994"/>
    </source>
</evidence>
<dbReference type="AlphaFoldDB" id="A0A4Y2B676"/>
<accession>A0A4Y2B676</accession>
<evidence type="ECO:0000313" key="3">
    <source>
        <dbReference type="Proteomes" id="UP000499080"/>
    </source>
</evidence>
<dbReference type="GO" id="GO:0003676">
    <property type="term" value="F:nucleic acid binding"/>
    <property type="evidence" value="ECO:0007669"/>
    <property type="project" value="InterPro"/>
</dbReference>
<dbReference type="GO" id="GO:0015074">
    <property type="term" value="P:DNA integration"/>
    <property type="evidence" value="ECO:0007669"/>
    <property type="project" value="InterPro"/>
</dbReference>
<dbReference type="InterPro" id="IPR001584">
    <property type="entry name" value="Integrase_cat-core"/>
</dbReference>
<sequence length="156" mass="17289">MAAISVPESVDYDEMATAQDSDDELRSLLETGSGLELKQLILPSLERLLYSDISTDRGSNFVSNLFQDLTRFLSTSKTRTTSFLPAASGIVERMHRQLKASIKCYATLNWSEVLPTVLLGMRVCLKEDIGVSPAEMVYGQCLSLPGEFFRNSTSPR</sequence>
<keyword evidence="3" id="KW-1185">Reference proteome</keyword>
<protein>
    <recommendedName>
        <fullName evidence="1">Integrase catalytic domain-containing protein</fullName>
    </recommendedName>
</protein>
<dbReference type="PANTHER" id="PTHR38681:SF1">
    <property type="entry name" value="RETROVIRUS-RELATED POL POLYPROTEIN FROM TRANSPOSON 412-LIKE PROTEIN"/>
    <property type="match status" value="1"/>
</dbReference>
<evidence type="ECO:0000313" key="2">
    <source>
        <dbReference type="EMBL" id="GBL87523.1"/>
    </source>
</evidence>
<proteinExistence type="predicted"/>
<name>A0A4Y2B676_ARAVE</name>
<dbReference type="InterPro" id="IPR036397">
    <property type="entry name" value="RNaseH_sf"/>
</dbReference>
<comment type="caution">
    <text evidence="2">The sequence shown here is derived from an EMBL/GenBank/DDBJ whole genome shotgun (WGS) entry which is preliminary data.</text>
</comment>
<dbReference type="SUPFAM" id="SSF53098">
    <property type="entry name" value="Ribonuclease H-like"/>
    <property type="match status" value="1"/>
</dbReference>
<gene>
    <name evidence="2" type="ORF">AVEN_165141_1</name>
</gene>
<dbReference type="InterPro" id="IPR012337">
    <property type="entry name" value="RNaseH-like_sf"/>
</dbReference>
<dbReference type="Proteomes" id="UP000499080">
    <property type="component" value="Unassembled WGS sequence"/>
</dbReference>
<reference evidence="2 3" key="1">
    <citation type="journal article" date="2019" name="Sci. Rep.">
        <title>Orb-weaving spider Araneus ventricosus genome elucidates the spidroin gene catalogue.</title>
        <authorList>
            <person name="Kono N."/>
            <person name="Nakamura H."/>
            <person name="Ohtoshi R."/>
            <person name="Moran D.A.P."/>
            <person name="Shinohara A."/>
            <person name="Yoshida Y."/>
            <person name="Fujiwara M."/>
            <person name="Mori M."/>
            <person name="Tomita M."/>
            <person name="Arakawa K."/>
        </authorList>
    </citation>
    <scope>NUCLEOTIDE SEQUENCE [LARGE SCALE GENOMIC DNA]</scope>
</reference>
<dbReference type="EMBL" id="BGPR01000054">
    <property type="protein sequence ID" value="GBL87523.1"/>
    <property type="molecule type" value="Genomic_DNA"/>
</dbReference>